<evidence type="ECO:0000313" key="3">
    <source>
        <dbReference type="EMBL" id="KAK1561640.1"/>
    </source>
</evidence>
<feature type="transmembrane region" description="Helical" evidence="2">
    <location>
        <begin position="116"/>
        <end position="141"/>
    </location>
</feature>
<dbReference type="GeneID" id="85443781"/>
<protein>
    <submittedName>
        <fullName evidence="3">Uncharacterized protein</fullName>
    </submittedName>
</protein>
<feature type="transmembrane region" description="Helical" evidence="2">
    <location>
        <begin position="153"/>
        <end position="173"/>
    </location>
</feature>
<gene>
    <name evidence="3" type="ORF">LY79DRAFT_574018</name>
</gene>
<keyword evidence="2" id="KW-0812">Transmembrane</keyword>
<sequence>MKRAQGDATTAVPPPKSSPQTAPRRAARLYPALSLLSIIFLFLSSATGITLSAIVLYHNLESAEVLDPLSRAVFFVASCISLVYVFTHIVAARIAYVKSVDSATVHGKYVSGFAFLLARLGLPVWAAAITLAIFVAVNVGLDLSKGVKDNVPWLNVIISIASFFSLAAVLVVIEMANRPFATLGFSQSWFIREDDTSAYFKNDDLEPSKVEAAASFCGKREKICERNESPEKQERMKRKTLTKTNHREAQQRVVRHARTMSMPTPLRTVFGDQSRVCMPDSPSLHSAFAWRPPTRAGSTLKAEETEPIHNWVTWQEHGNIRQAASDISTDASARLNEVILPSLVLHKDYSPRRQSPLEEQTEYDLRRWAAIGVQSPPFNGGFPIAFFQRPLTPLMTMEEENRIMSSGPLTSNSDWEISQHPRTMQDNRPARSHAIAMSISPRVNSTTEKEHVAPFASTTTVSEEPASGLRSDNGVLPNEGRRRRRISSDGVDEGRHLTYRTESQRDSYHTLQLSKRRPGRHHPTWDRYLPAQRPISPTPTAESVRSNIYNFSRPRTSAAARMQIKVARRLRDVKQQNSRLSAHHLADEQMPTPPSTPGSPGTPRTIRAAAVRNLQDKIERRTQAEQQEIYRRPPSPETPRTARATAVKTLQEGIGKRMLRQNGAEAREIAP</sequence>
<dbReference type="Proteomes" id="UP001230504">
    <property type="component" value="Unassembled WGS sequence"/>
</dbReference>
<accession>A0AAD8PJ46</accession>
<feature type="region of interest" description="Disordered" evidence="1">
    <location>
        <begin position="502"/>
        <end position="542"/>
    </location>
</feature>
<feature type="region of interest" description="Disordered" evidence="1">
    <location>
        <begin position="620"/>
        <end position="642"/>
    </location>
</feature>
<keyword evidence="2" id="KW-0472">Membrane</keyword>
<organism evidence="3 4">
    <name type="scientific">Colletotrichum navitas</name>
    <dbReference type="NCBI Taxonomy" id="681940"/>
    <lineage>
        <taxon>Eukaryota</taxon>
        <taxon>Fungi</taxon>
        <taxon>Dikarya</taxon>
        <taxon>Ascomycota</taxon>
        <taxon>Pezizomycotina</taxon>
        <taxon>Sordariomycetes</taxon>
        <taxon>Hypocreomycetidae</taxon>
        <taxon>Glomerellales</taxon>
        <taxon>Glomerellaceae</taxon>
        <taxon>Colletotrichum</taxon>
        <taxon>Colletotrichum graminicola species complex</taxon>
    </lineage>
</organism>
<proteinExistence type="predicted"/>
<feature type="transmembrane region" description="Helical" evidence="2">
    <location>
        <begin position="33"/>
        <end position="60"/>
    </location>
</feature>
<evidence type="ECO:0000256" key="2">
    <source>
        <dbReference type="SAM" id="Phobius"/>
    </source>
</evidence>
<feature type="region of interest" description="Disordered" evidence="1">
    <location>
        <begin position="456"/>
        <end position="490"/>
    </location>
</feature>
<reference evidence="3" key="1">
    <citation type="submission" date="2021-06" db="EMBL/GenBank/DDBJ databases">
        <title>Comparative genomics, transcriptomics and evolutionary studies reveal genomic signatures of adaptation to plant cell wall in hemibiotrophic fungi.</title>
        <authorList>
            <consortium name="DOE Joint Genome Institute"/>
            <person name="Baroncelli R."/>
            <person name="Diaz J.F."/>
            <person name="Benocci T."/>
            <person name="Peng M."/>
            <person name="Battaglia E."/>
            <person name="Haridas S."/>
            <person name="Andreopoulos W."/>
            <person name="Labutti K."/>
            <person name="Pangilinan J."/>
            <person name="Floch G.L."/>
            <person name="Makela M.R."/>
            <person name="Henrissat B."/>
            <person name="Grigoriev I.V."/>
            <person name="Crouch J.A."/>
            <person name="De Vries R.P."/>
            <person name="Sukno S.A."/>
            <person name="Thon M.R."/>
        </authorList>
    </citation>
    <scope>NUCLEOTIDE SEQUENCE</scope>
    <source>
        <strain evidence="3">CBS 125086</strain>
    </source>
</reference>
<evidence type="ECO:0000313" key="4">
    <source>
        <dbReference type="Proteomes" id="UP001230504"/>
    </source>
</evidence>
<feature type="transmembrane region" description="Helical" evidence="2">
    <location>
        <begin position="72"/>
        <end position="96"/>
    </location>
</feature>
<evidence type="ECO:0000256" key="1">
    <source>
        <dbReference type="SAM" id="MobiDB-lite"/>
    </source>
</evidence>
<name>A0AAD8PJ46_9PEZI</name>
<keyword evidence="4" id="KW-1185">Reference proteome</keyword>
<feature type="region of interest" description="Disordered" evidence="1">
    <location>
        <begin position="227"/>
        <end position="250"/>
    </location>
</feature>
<feature type="region of interest" description="Disordered" evidence="1">
    <location>
        <begin position="573"/>
        <end position="604"/>
    </location>
</feature>
<feature type="region of interest" description="Disordered" evidence="1">
    <location>
        <begin position="1"/>
        <end position="23"/>
    </location>
</feature>
<dbReference type="RefSeq" id="XP_060406777.1">
    <property type="nucleotide sequence ID" value="XM_060559541.1"/>
</dbReference>
<dbReference type="AlphaFoldDB" id="A0AAD8PJ46"/>
<keyword evidence="2" id="KW-1133">Transmembrane helix</keyword>
<dbReference type="EMBL" id="JAHLJV010000259">
    <property type="protein sequence ID" value="KAK1561640.1"/>
    <property type="molecule type" value="Genomic_DNA"/>
</dbReference>
<comment type="caution">
    <text evidence="3">The sequence shown here is derived from an EMBL/GenBank/DDBJ whole genome shotgun (WGS) entry which is preliminary data.</text>
</comment>
<feature type="compositionally biased region" description="Basic and acidic residues" evidence="1">
    <location>
        <begin position="620"/>
        <end position="631"/>
    </location>
</feature>